<feature type="region of interest" description="Disordered" evidence="1">
    <location>
        <begin position="204"/>
        <end position="310"/>
    </location>
</feature>
<proteinExistence type="predicted"/>
<feature type="compositionally biased region" description="Basic and acidic residues" evidence="1">
    <location>
        <begin position="71"/>
        <end position="140"/>
    </location>
</feature>
<accession>A0ABR2JHL0</accession>
<evidence type="ECO:0000313" key="2">
    <source>
        <dbReference type="EMBL" id="KAK8876760.1"/>
    </source>
</evidence>
<gene>
    <name evidence="2" type="ORF">PGQ11_001706</name>
</gene>
<dbReference type="EMBL" id="JAPCWZ010000002">
    <property type="protein sequence ID" value="KAK8876760.1"/>
    <property type="molecule type" value="Genomic_DNA"/>
</dbReference>
<feature type="region of interest" description="Disordered" evidence="1">
    <location>
        <begin position="1"/>
        <end position="140"/>
    </location>
</feature>
<keyword evidence="3" id="KW-1185">Reference proteome</keyword>
<evidence type="ECO:0000256" key="1">
    <source>
        <dbReference type="SAM" id="MobiDB-lite"/>
    </source>
</evidence>
<feature type="compositionally biased region" description="Basic and acidic residues" evidence="1">
    <location>
        <begin position="270"/>
        <end position="280"/>
    </location>
</feature>
<sequence>MDSLHWDTFGQEGNENGAESSDDSDTDSSRSEYDDPESQPQDEHSKQQGPQQNNWRDVLRNILTAPGPSYPEERANRRLYLEERARQREKAERERAEREKAERERAERERAERERAEREKAERERAERGKAERERTRTAKARVEVECTRWKCGSVPKPSAERTETRGRHHRDISEGCCCCCSARESPRRSVVYETRYVTKYIDKEEKVTAGYKNSPERGRTTEQPMTVAPTSRPQSAPPATRKAPTVVKPLGAERKDAAVEEVSVAQDTTKVEQKEKPRNESTSPSPNTDKAPATAKPLSTGEKEGKVQGSSCIIIPSHTLGLMSPVRLVSIF</sequence>
<protein>
    <submittedName>
        <fullName evidence="2">AIG1 family-domain-containing protein</fullName>
    </submittedName>
</protein>
<dbReference type="Proteomes" id="UP001390339">
    <property type="component" value="Unassembled WGS sequence"/>
</dbReference>
<organism evidence="2 3">
    <name type="scientific">Apiospora arundinis</name>
    <dbReference type="NCBI Taxonomy" id="335852"/>
    <lineage>
        <taxon>Eukaryota</taxon>
        <taxon>Fungi</taxon>
        <taxon>Dikarya</taxon>
        <taxon>Ascomycota</taxon>
        <taxon>Pezizomycotina</taxon>
        <taxon>Sordariomycetes</taxon>
        <taxon>Xylariomycetidae</taxon>
        <taxon>Amphisphaeriales</taxon>
        <taxon>Apiosporaceae</taxon>
        <taxon>Apiospora</taxon>
    </lineage>
</organism>
<evidence type="ECO:0000313" key="3">
    <source>
        <dbReference type="Proteomes" id="UP001390339"/>
    </source>
</evidence>
<name>A0ABR2JHL0_9PEZI</name>
<reference evidence="2 3" key="1">
    <citation type="journal article" date="2024" name="IMA Fungus">
        <title>Apiospora arundinis, a panoply of carbohydrate-active enzymes and secondary metabolites.</title>
        <authorList>
            <person name="Sorensen T."/>
            <person name="Petersen C."/>
            <person name="Muurmann A.T."/>
            <person name="Christiansen J.V."/>
            <person name="Brundto M.L."/>
            <person name="Overgaard C.K."/>
            <person name="Boysen A.T."/>
            <person name="Wollenberg R.D."/>
            <person name="Larsen T.O."/>
            <person name="Sorensen J.L."/>
            <person name="Nielsen K.L."/>
            <person name="Sondergaard T.E."/>
        </authorList>
    </citation>
    <scope>NUCLEOTIDE SEQUENCE [LARGE SCALE GENOMIC DNA]</scope>
    <source>
        <strain evidence="2 3">AAU 773</strain>
    </source>
</reference>
<feature type="compositionally biased region" description="Polar residues" evidence="1">
    <location>
        <begin position="222"/>
        <end position="235"/>
    </location>
</feature>
<comment type="caution">
    <text evidence="2">The sequence shown here is derived from an EMBL/GenBank/DDBJ whole genome shotgun (WGS) entry which is preliminary data.</text>
</comment>